<evidence type="ECO:0000313" key="1">
    <source>
        <dbReference type="EMBL" id="GJE95910.1"/>
    </source>
</evidence>
<proteinExistence type="predicted"/>
<accession>A0A9P3GLW9</accession>
<dbReference type="Proteomes" id="UP000703269">
    <property type="component" value="Unassembled WGS sequence"/>
</dbReference>
<organism evidence="1 2">
    <name type="scientific">Phanerochaete sordida</name>
    <dbReference type="NCBI Taxonomy" id="48140"/>
    <lineage>
        <taxon>Eukaryota</taxon>
        <taxon>Fungi</taxon>
        <taxon>Dikarya</taxon>
        <taxon>Basidiomycota</taxon>
        <taxon>Agaricomycotina</taxon>
        <taxon>Agaricomycetes</taxon>
        <taxon>Polyporales</taxon>
        <taxon>Phanerochaetaceae</taxon>
        <taxon>Phanerochaete</taxon>
    </lineage>
</organism>
<reference evidence="1 2" key="1">
    <citation type="submission" date="2021-08" db="EMBL/GenBank/DDBJ databases">
        <title>Draft Genome Sequence of Phanerochaete sordida strain YK-624.</title>
        <authorList>
            <person name="Mori T."/>
            <person name="Dohra H."/>
            <person name="Suzuki T."/>
            <person name="Kawagishi H."/>
            <person name="Hirai H."/>
        </authorList>
    </citation>
    <scope>NUCLEOTIDE SEQUENCE [LARGE SCALE GENOMIC DNA]</scope>
    <source>
        <strain evidence="1 2">YK-624</strain>
    </source>
</reference>
<gene>
    <name evidence="1" type="ORF">PsYK624_121010</name>
</gene>
<name>A0A9P3GLW9_9APHY</name>
<dbReference type="EMBL" id="BPQB01000053">
    <property type="protein sequence ID" value="GJE95910.1"/>
    <property type="molecule type" value="Genomic_DNA"/>
</dbReference>
<comment type="caution">
    <text evidence="1">The sequence shown here is derived from an EMBL/GenBank/DDBJ whole genome shotgun (WGS) entry which is preliminary data.</text>
</comment>
<keyword evidence="2" id="KW-1185">Reference proteome</keyword>
<evidence type="ECO:0000313" key="2">
    <source>
        <dbReference type="Proteomes" id="UP000703269"/>
    </source>
</evidence>
<sequence>MQVPRRFPTTSVRRLEVAYPPDLFPVLLRLHHQLDMAALREVQVDYCLDENLRALIASALALERLTYTTDGFIPPILNDPAALRSLELMCTIVVTMDPDVTRFRDFDLGKMILNAASLNASNLFELTLVISLSSDYRAVERTPSEDSFASALTRRLEDEDCQFEALARVMAKARRSLRRLKIVVVVDDPWKLNSLRYMVPYLACSAQVLRDVVLKFLGRDVERILEVTAEHRCEADIIVYYP</sequence>
<protein>
    <submittedName>
        <fullName evidence="1">Uncharacterized protein</fullName>
    </submittedName>
</protein>
<dbReference type="AlphaFoldDB" id="A0A9P3GLW9"/>